<feature type="signal peptide" evidence="1">
    <location>
        <begin position="1"/>
        <end position="23"/>
    </location>
</feature>
<dbReference type="Gene3D" id="3.40.250.10">
    <property type="entry name" value="Rhodanese-like domain"/>
    <property type="match status" value="1"/>
</dbReference>
<dbReference type="PROSITE" id="PS51257">
    <property type="entry name" value="PROKAR_LIPOPROTEIN"/>
    <property type="match status" value="1"/>
</dbReference>
<dbReference type="InterPro" id="IPR050229">
    <property type="entry name" value="GlpE_sulfurtransferase"/>
</dbReference>
<comment type="caution">
    <text evidence="3">The sequence shown here is derived from an EMBL/GenBank/DDBJ whole genome shotgun (WGS) entry which is preliminary data.</text>
</comment>
<evidence type="ECO:0000313" key="4">
    <source>
        <dbReference type="Proteomes" id="UP000664218"/>
    </source>
</evidence>
<dbReference type="AlphaFoldDB" id="A0A939HAB7"/>
<dbReference type="RefSeq" id="WP_207598160.1">
    <property type="nucleotide sequence ID" value="NZ_JAFNJU010000001.1"/>
</dbReference>
<dbReference type="Proteomes" id="UP000664218">
    <property type="component" value="Unassembled WGS sequence"/>
</dbReference>
<keyword evidence="4" id="KW-1185">Reference proteome</keyword>
<dbReference type="SMART" id="SM00450">
    <property type="entry name" value="RHOD"/>
    <property type="match status" value="1"/>
</dbReference>
<dbReference type="EMBL" id="JAFNJU010000001">
    <property type="protein sequence ID" value="MBO1263648.1"/>
    <property type="molecule type" value="Genomic_DNA"/>
</dbReference>
<protein>
    <submittedName>
        <fullName evidence="3">Rhodanese-like domain-containing protein</fullName>
    </submittedName>
</protein>
<organism evidence="3 4">
    <name type="scientific">Proteiniclasticum aestuarii</name>
    <dbReference type="NCBI Taxonomy" id="2817862"/>
    <lineage>
        <taxon>Bacteria</taxon>
        <taxon>Bacillati</taxon>
        <taxon>Bacillota</taxon>
        <taxon>Clostridia</taxon>
        <taxon>Eubacteriales</taxon>
        <taxon>Clostridiaceae</taxon>
        <taxon>Proteiniclasticum</taxon>
    </lineage>
</organism>
<feature type="chain" id="PRO_5037738256" evidence="1">
    <location>
        <begin position="24"/>
        <end position="140"/>
    </location>
</feature>
<reference evidence="3" key="1">
    <citation type="submission" date="2021-03" db="EMBL/GenBank/DDBJ databases">
        <title>Proteiniclasticum marinus sp. nov., isolated from tidal flat sediment.</title>
        <authorList>
            <person name="Namirimu T."/>
            <person name="Yang J.-A."/>
            <person name="Yang S.-H."/>
            <person name="Kim Y.-J."/>
            <person name="Kwon K.K."/>
        </authorList>
    </citation>
    <scope>NUCLEOTIDE SEQUENCE</scope>
    <source>
        <strain evidence="3">SCR006</strain>
    </source>
</reference>
<gene>
    <name evidence="3" type="ORF">J3A84_01155</name>
</gene>
<keyword evidence="1" id="KW-0732">Signal</keyword>
<accession>A0A939HAB7</accession>
<dbReference type="PROSITE" id="PS50206">
    <property type="entry name" value="RHODANESE_3"/>
    <property type="match status" value="1"/>
</dbReference>
<proteinExistence type="predicted"/>
<dbReference type="InterPro" id="IPR001763">
    <property type="entry name" value="Rhodanese-like_dom"/>
</dbReference>
<dbReference type="InterPro" id="IPR036873">
    <property type="entry name" value="Rhodanese-like_dom_sf"/>
</dbReference>
<dbReference type="PANTHER" id="PTHR43031">
    <property type="entry name" value="FAD-DEPENDENT OXIDOREDUCTASE"/>
    <property type="match status" value="1"/>
</dbReference>
<name>A0A939HAB7_9CLOT</name>
<dbReference type="CDD" id="cd00158">
    <property type="entry name" value="RHOD"/>
    <property type="match status" value="1"/>
</dbReference>
<evidence type="ECO:0000313" key="3">
    <source>
        <dbReference type="EMBL" id="MBO1263648.1"/>
    </source>
</evidence>
<dbReference type="Pfam" id="PF00581">
    <property type="entry name" value="Rhodanese"/>
    <property type="match status" value="1"/>
</dbReference>
<evidence type="ECO:0000259" key="2">
    <source>
        <dbReference type="PROSITE" id="PS50206"/>
    </source>
</evidence>
<sequence length="140" mass="15526">MKYKNMLKTAAALTLILSVGCGAKDPVTEEEKKSESEVQVISVEEAKNMMEEQEVIIVDVRTRAEFEEAHIEGAILLTLDTIPNQAEEIIPDKTATYLLYCRSGNRSNQAANLLVDMGYEKIYDFGGIIDWTYGTVSGAE</sequence>
<dbReference type="SUPFAM" id="SSF52821">
    <property type="entry name" value="Rhodanese/Cell cycle control phosphatase"/>
    <property type="match status" value="1"/>
</dbReference>
<dbReference type="PANTHER" id="PTHR43031:SF1">
    <property type="entry name" value="PYRIDINE NUCLEOTIDE-DISULPHIDE OXIDOREDUCTASE"/>
    <property type="match status" value="1"/>
</dbReference>
<feature type="domain" description="Rhodanese" evidence="2">
    <location>
        <begin position="51"/>
        <end position="137"/>
    </location>
</feature>
<evidence type="ECO:0000256" key="1">
    <source>
        <dbReference type="SAM" id="SignalP"/>
    </source>
</evidence>